<sequence>MKRVLITGKNSYVGNSFADWVKDDPNFKVDKISLRDDTWKKHDFSIYDVVLHVAGIAHQKETKKNRESYYKVNRDLTVEVGRKAKNEGVNHFIFLSSMSVYGLETGVINKITPLKPKTNYGKSKLEAEEAISSLATSSFEIAILRPPMIYGANCKGNYTKLAKLAVKSCVFPAIENKRSMIFIDNFSEFIKRLINFNYVGLFFPQNADFVKTSEMVKIISETHGKKLLLTTFLNPFIKLFKIHTVNKVFGDLVYDKSLSTCIGTYNVKDFKTSIKLTENVEKIL</sequence>
<dbReference type="InterPro" id="IPR036291">
    <property type="entry name" value="NAD(P)-bd_dom_sf"/>
</dbReference>
<organism evidence="2 3">
    <name type="scientific">Oceanobacillus kimchii</name>
    <dbReference type="NCBI Taxonomy" id="746691"/>
    <lineage>
        <taxon>Bacteria</taxon>
        <taxon>Bacillati</taxon>
        <taxon>Bacillota</taxon>
        <taxon>Bacilli</taxon>
        <taxon>Bacillales</taxon>
        <taxon>Bacillaceae</taxon>
        <taxon>Oceanobacillus</taxon>
    </lineage>
</organism>
<comment type="caution">
    <text evidence="2">The sequence shown here is derived from an EMBL/GenBank/DDBJ whole genome shotgun (WGS) entry which is preliminary data.</text>
</comment>
<accession>A0ABQ5TPQ4</accession>
<dbReference type="InterPro" id="IPR050177">
    <property type="entry name" value="Lipid_A_modif_metabolic_enz"/>
</dbReference>
<proteinExistence type="predicted"/>
<dbReference type="EMBL" id="BSKO01000001">
    <property type="protein sequence ID" value="GLO67579.1"/>
    <property type="molecule type" value="Genomic_DNA"/>
</dbReference>
<gene>
    <name evidence="2" type="ORF">MACH08_33630</name>
</gene>
<protein>
    <submittedName>
        <fullName evidence="2">UDP-glucose 4-epimerase</fullName>
    </submittedName>
</protein>
<dbReference type="InterPro" id="IPR001509">
    <property type="entry name" value="Epimerase_deHydtase"/>
</dbReference>
<dbReference type="Pfam" id="PF01370">
    <property type="entry name" value="Epimerase"/>
    <property type="match status" value="1"/>
</dbReference>
<reference evidence="2 3" key="1">
    <citation type="submission" date="2023-02" db="EMBL/GenBank/DDBJ databases">
        <title>Oceanobacillus kimchii IFOP_LL358 isolated form Alexandrium catenella lab strain.</title>
        <authorList>
            <person name="Gajardo G."/>
            <person name="Ueki S."/>
            <person name="Maruyama F."/>
        </authorList>
    </citation>
    <scope>NUCLEOTIDE SEQUENCE [LARGE SCALE GENOMIC DNA]</scope>
    <source>
        <strain evidence="2 3">IFOP_LL358</strain>
    </source>
</reference>
<dbReference type="Gene3D" id="3.40.50.720">
    <property type="entry name" value="NAD(P)-binding Rossmann-like Domain"/>
    <property type="match status" value="1"/>
</dbReference>
<dbReference type="Proteomes" id="UP001275436">
    <property type="component" value="Unassembled WGS sequence"/>
</dbReference>
<dbReference type="RefSeq" id="WP_317958323.1">
    <property type="nucleotide sequence ID" value="NZ_BSKO01000001.1"/>
</dbReference>
<dbReference type="PANTHER" id="PTHR43245:SF58">
    <property type="entry name" value="BLL5923 PROTEIN"/>
    <property type="match status" value="1"/>
</dbReference>
<name>A0ABQ5TPQ4_9BACI</name>
<evidence type="ECO:0000313" key="3">
    <source>
        <dbReference type="Proteomes" id="UP001275436"/>
    </source>
</evidence>
<feature type="domain" description="NAD-dependent epimerase/dehydratase" evidence="1">
    <location>
        <begin position="31"/>
        <end position="167"/>
    </location>
</feature>
<dbReference type="PANTHER" id="PTHR43245">
    <property type="entry name" value="BIFUNCTIONAL POLYMYXIN RESISTANCE PROTEIN ARNA"/>
    <property type="match status" value="1"/>
</dbReference>
<dbReference type="SUPFAM" id="SSF51735">
    <property type="entry name" value="NAD(P)-binding Rossmann-fold domains"/>
    <property type="match status" value="1"/>
</dbReference>
<keyword evidence="3" id="KW-1185">Reference proteome</keyword>
<evidence type="ECO:0000259" key="1">
    <source>
        <dbReference type="Pfam" id="PF01370"/>
    </source>
</evidence>
<evidence type="ECO:0000313" key="2">
    <source>
        <dbReference type="EMBL" id="GLO67579.1"/>
    </source>
</evidence>